<evidence type="ECO:0000313" key="1">
    <source>
        <dbReference type="EMBL" id="TKW05465.1"/>
    </source>
</evidence>
<sequence>MDLVWQGSRAWPAWAAHSPAVERSGDRQCGCSMWMPPGSTIGVDTAIGGDCARRRPRAWRGRGSALLGCVVVAQPRVVCAGLASDTMVVWLAPACAGARQRRHGGMARGVGPPCLWCRRLRRRRAWCRRLL</sequence>
<protein>
    <submittedName>
        <fullName evidence="1">Uncharacterized protein</fullName>
    </submittedName>
</protein>
<dbReference type="Gramene" id="TKW05465">
    <property type="protein sequence ID" value="TKW05465"/>
    <property type="gene ID" value="SEVIR_7G177500v2"/>
</dbReference>
<dbReference type="AlphaFoldDB" id="A0A4U6TV46"/>
<name>A0A4U6TV46_SETVI</name>
<reference evidence="1" key="1">
    <citation type="submission" date="2019-03" db="EMBL/GenBank/DDBJ databases">
        <title>WGS assembly of Setaria viridis.</title>
        <authorList>
            <person name="Huang P."/>
            <person name="Jenkins J."/>
            <person name="Grimwood J."/>
            <person name="Barry K."/>
            <person name="Healey A."/>
            <person name="Mamidi S."/>
            <person name="Sreedasyam A."/>
            <person name="Shu S."/>
            <person name="Feldman M."/>
            <person name="Wu J."/>
            <person name="Yu Y."/>
            <person name="Chen C."/>
            <person name="Johnson J."/>
            <person name="Rokhsar D."/>
            <person name="Baxter I."/>
            <person name="Schmutz J."/>
            <person name="Brutnell T."/>
            <person name="Kellogg E."/>
        </authorList>
    </citation>
    <scope>NUCLEOTIDE SEQUENCE [LARGE SCALE GENOMIC DNA]</scope>
</reference>
<gene>
    <name evidence="1" type="ORF">SEVIR_7G177500v2</name>
</gene>
<proteinExistence type="predicted"/>
<keyword evidence="2" id="KW-1185">Reference proteome</keyword>
<dbReference type="Proteomes" id="UP000298652">
    <property type="component" value="Chromosome 7"/>
</dbReference>
<organism evidence="1 2">
    <name type="scientific">Setaria viridis</name>
    <name type="common">Green bristlegrass</name>
    <name type="synonym">Setaria italica subsp. viridis</name>
    <dbReference type="NCBI Taxonomy" id="4556"/>
    <lineage>
        <taxon>Eukaryota</taxon>
        <taxon>Viridiplantae</taxon>
        <taxon>Streptophyta</taxon>
        <taxon>Embryophyta</taxon>
        <taxon>Tracheophyta</taxon>
        <taxon>Spermatophyta</taxon>
        <taxon>Magnoliopsida</taxon>
        <taxon>Liliopsida</taxon>
        <taxon>Poales</taxon>
        <taxon>Poaceae</taxon>
        <taxon>PACMAD clade</taxon>
        <taxon>Panicoideae</taxon>
        <taxon>Panicodae</taxon>
        <taxon>Paniceae</taxon>
        <taxon>Cenchrinae</taxon>
        <taxon>Setaria</taxon>
    </lineage>
</organism>
<dbReference type="EMBL" id="CM016558">
    <property type="protein sequence ID" value="TKW05465.1"/>
    <property type="molecule type" value="Genomic_DNA"/>
</dbReference>
<evidence type="ECO:0000313" key="2">
    <source>
        <dbReference type="Proteomes" id="UP000298652"/>
    </source>
</evidence>
<accession>A0A4U6TV46</accession>